<keyword evidence="2" id="KW-1133">Transmembrane helix</keyword>
<evidence type="ECO:0000256" key="2">
    <source>
        <dbReference type="SAM" id="Phobius"/>
    </source>
</evidence>
<dbReference type="EMBL" id="SRLO01002367">
    <property type="protein sequence ID" value="TNN33082.1"/>
    <property type="molecule type" value="Genomic_DNA"/>
</dbReference>
<protein>
    <submittedName>
        <fullName evidence="3">Uncharacterized protein</fullName>
    </submittedName>
</protein>
<feature type="transmembrane region" description="Helical" evidence="2">
    <location>
        <begin position="191"/>
        <end position="212"/>
    </location>
</feature>
<gene>
    <name evidence="3" type="ORF">EYF80_056754</name>
</gene>
<sequence>MKAAGGCRRRVSSRMNPDPLQVSHHHSDEMLLTLRLLILLRRDWRPSLSVSSLTDKALGRSCLLANTSKTASFNSSSFNCRGETDHQLQDRGYRILLYKRKGVSSDPQILAAVTFKTLHDFIRSKMEEMVSPIAARGVWSVEEEAQMTAAATRREFCLIRLRDSPSATSGPTWNPDVTALNQLYRHATTSAITTFVSASCFICFQVVLFIQYGV</sequence>
<keyword evidence="2" id="KW-0812">Transmembrane</keyword>
<reference evidence="3 4" key="1">
    <citation type="submission" date="2019-03" db="EMBL/GenBank/DDBJ databases">
        <title>First draft genome of Liparis tanakae, snailfish: a comprehensive survey of snailfish specific genes.</title>
        <authorList>
            <person name="Kim W."/>
            <person name="Song I."/>
            <person name="Jeong J.-H."/>
            <person name="Kim D."/>
            <person name="Kim S."/>
            <person name="Ryu S."/>
            <person name="Song J.Y."/>
            <person name="Lee S.K."/>
        </authorList>
    </citation>
    <scope>NUCLEOTIDE SEQUENCE [LARGE SCALE GENOMIC DNA]</scope>
    <source>
        <tissue evidence="3">Muscle</tissue>
    </source>
</reference>
<name>A0A4Z2EXW1_9TELE</name>
<dbReference type="Proteomes" id="UP000314294">
    <property type="component" value="Unassembled WGS sequence"/>
</dbReference>
<keyword evidence="2" id="KW-0472">Membrane</keyword>
<feature type="region of interest" description="Disordered" evidence="1">
    <location>
        <begin position="1"/>
        <end position="22"/>
    </location>
</feature>
<proteinExistence type="predicted"/>
<comment type="caution">
    <text evidence="3">The sequence shown here is derived from an EMBL/GenBank/DDBJ whole genome shotgun (WGS) entry which is preliminary data.</text>
</comment>
<dbReference type="AlphaFoldDB" id="A0A4Z2EXW1"/>
<organism evidence="3 4">
    <name type="scientific">Liparis tanakae</name>
    <name type="common">Tanaka's snailfish</name>
    <dbReference type="NCBI Taxonomy" id="230148"/>
    <lineage>
        <taxon>Eukaryota</taxon>
        <taxon>Metazoa</taxon>
        <taxon>Chordata</taxon>
        <taxon>Craniata</taxon>
        <taxon>Vertebrata</taxon>
        <taxon>Euteleostomi</taxon>
        <taxon>Actinopterygii</taxon>
        <taxon>Neopterygii</taxon>
        <taxon>Teleostei</taxon>
        <taxon>Neoteleostei</taxon>
        <taxon>Acanthomorphata</taxon>
        <taxon>Eupercaria</taxon>
        <taxon>Perciformes</taxon>
        <taxon>Cottioidei</taxon>
        <taxon>Cottales</taxon>
        <taxon>Liparidae</taxon>
        <taxon>Liparis</taxon>
    </lineage>
</organism>
<evidence type="ECO:0000313" key="3">
    <source>
        <dbReference type="EMBL" id="TNN33082.1"/>
    </source>
</evidence>
<evidence type="ECO:0000313" key="4">
    <source>
        <dbReference type="Proteomes" id="UP000314294"/>
    </source>
</evidence>
<accession>A0A4Z2EXW1</accession>
<keyword evidence="4" id="KW-1185">Reference proteome</keyword>
<evidence type="ECO:0000256" key="1">
    <source>
        <dbReference type="SAM" id="MobiDB-lite"/>
    </source>
</evidence>